<evidence type="ECO:0000313" key="3">
    <source>
        <dbReference type="EMBL" id="MFI7441982.1"/>
    </source>
</evidence>
<proteinExistence type="predicted"/>
<feature type="signal peptide" evidence="2">
    <location>
        <begin position="1"/>
        <end position="29"/>
    </location>
</feature>
<comment type="caution">
    <text evidence="3">The sequence shown here is derived from an EMBL/GenBank/DDBJ whole genome shotgun (WGS) entry which is preliminary data.</text>
</comment>
<gene>
    <name evidence="3" type="ORF">ACIBP5_18635</name>
</gene>
<feature type="chain" id="PRO_5046716799" description="MmpS family membrane protein" evidence="2">
    <location>
        <begin position="30"/>
        <end position="157"/>
    </location>
</feature>
<accession>A0ABW8A7G2</accession>
<reference evidence="3 4" key="1">
    <citation type="submission" date="2024-10" db="EMBL/GenBank/DDBJ databases">
        <title>The Natural Products Discovery Center: Release of the First 8490 Sequenced Strains for Exploring Actinobacteria Biosynthetic Diversity.</title>
        <authorList>
            <person name="Kalkreuter E."/>
            <person name="Kautsar S.A."/>
            <person name="Yang D."/>
            <person name="Bader C.D."/>
            <person name="Teijaro C.N."/>
            <person name="Fluegel L."/>
            <person name="Davis C.M."/>
            <person name="Simpson J.R."/>
            <person name="Lauterbach L."/>
            <person name="Steele A.D."/>
            <person name="Gui C."/>
            <person name="Meng S."/>
            <person name="Li G."/>
            <person name="Viehrig K."/>
            <person name="Ye F."/>
            <person name="Su P."/>
            <person name="Kiefer A.F."/>
            <person name="Nichols A."/>
            <person name="Cepeda A.J."/>
            <person name="Yan W."/>
            <person name="Fan B."/>
            <person name="Jiang Y."/>
            <person name="Adhikari A."/>
            <person name="Zheng C.-J."/>
            <person name="Schuster L."/>
            <person name="Cowan T.M."/>
            <person name="Smanski M.J."/>
            <person name="Chevrette M.G."/>
            <person name="De Carvalho L.P.S."/>
            <person name="Shen B."/>
        </authorList>
    </citation>
    <scope>NUCLEOTIDE SEQUENCE [LARGE SCALE GENOMIC DNA]</scope>
    <source>
        <strain evidence="3 4">NPDC049503</strain>
    </source>
</reference>
<dbReference type="EMBL" id="JBITMB010000004">
    <property type="protein sequence ID" value="MFI7441982.1"/>
    <property type="molecule type" value="Genomic_DNA"/>
</dbReference>
<keyword evidence="4" id="KW-1185">Reference proteome</keyword>
<keyword evidence="2" id="KW-0732">Signal</keyword>
<name>A0ABW8A7G2_9ACTN</name>
<evidence type="ECO:0008006" key="5">
    <source>
        <dbReference type="Google" id="ProtNLM"/>
    </source>
</evidence>
<dbReference type="RefSeq" id="WP_397021949.1">
    <property type="nucleotide sequence ID" value="NZ_JBITMB010000004.1"/>
</dbReference>
<dbReference type="Gene3D" id="2.60.40.2880">
    <property type="entry name" value="MmpS1-5, C-terminal soluble domain"/>
    <property type="match status" value="1"/>
</dbReference>
<evidence type="ECO:0000313" key="4">
    <source>
        <dbReference type="Proteomes" id="UP001612928"/>
    </source>
</evidence>
<sequence>MRSSRALGPAMSAALSAALSATLAAAALAGCGSAQPTARPTAPSSAAEASTAPAPQGAVHTVKLEVLGKGRSMQPIVYVAGSSGSVTDAALPWSKTEKIEMTPAEQRVGRLVSIVAGSVQAGNGMLEAARCRITLDGTKVADGEGMCKFTIKDKAAG</sequence>
<evidence type="ECO:0000256" key="2">
    <source>
        <dbReference type="SAM" id="SignalP"/>
    </source>
</evidence>
<protein>
    <recommendedName>
        <fullName evidence="5">MmpS family membrane protein</fullName>
    </recommendedName>
</protein>
<dbReference type="InterPro" id="IPR038468">
    <property type="entry name" value="MmpS_C"/>
</dbReference>
<dbReference type="PROSITE" id="PS51257">
    <property type="entry name" value="PROKAR_LIPOPROTEIN"/>
    <property type="match status" value="1"/>
</dbReference>
<organism evidence="3 4">
    <name type="scientific">Nonomuraea indica</name>
    <dbReference type="NCBI Taxonomy" id="1581193"/>
    <lineage>
        <taxon>Bacteria</taxon>
        <taxon>Bacillati</taxon>
        <taxon>Actinomycetota</taxon>
        <taxon>Actinomycetes</taxon>
        <taxon>Streptosporangiales</taxon>
        <taxon>Streptosporangiaceae</taxon>
        <taxon>Nonomuraea</taxon>
    </lineage>
</organism>
<feature type="region of interest" description="Disordered" evidence="1">
    <location>
        <begin position="34"/>
        <end position="55"/>
    </location>
</feature>
<dbReference type="Proteomes" id="UP001612928">
    <property type="component" value="Unassembled WGS sequence"/>
</dbReference>
<evidence type="ECO:0000256" key="1">
    <source>
        <dbReference type="SAM" id="MobiDB-lite"/>
    </source>
</evidence>